<keyword evidence="1" id="KW-0472">Membrane</keyword>
<comment type="caution">
    <text evidence="3">The sequence shown here is derived from an EMBL/GenBank/DDBJ whole genome shotgun (WGS) entry which is preliminary data.</text>
</comment>
<dbReference type="Proteomes" id="UP000034603">
    <property type="component" value="Unassembled WGS sequence"/>
</dbReference>
<protein>
    <submittedName>
        <fullName evidence="3">PAP2 family protein</fullName>
    </submittedName>
</protein>
<dbReference type="SUPFAM" id="SSF48317">
    <property type="entry name" value="Acid phosphatase/Vanadium-dependent haloperoxidase"/>
    <property type="match status" value="1"/>
</dbReference>
<dbReference type="InterPro" id="IPR000326">
    <property type="entry name" value="PAP2/HPO"/>
</dbReference>
<dbReference type="PANTHER" id="PTHR14969">
    <property type="entry name" value="SPHINGOSINE-1-PHOSPHATE PHOSPHOHYDROLASE"/>
    <property type="match status" value="1"/>
</dbReference>
<accession>A0A0G0HP77</accession>
<name>A0A0G0HP77_9BACT</name>
<feature type="transmembrane region" description="Helical" evidence="1">
    <location>
        <begin position="134"/>
        <end position="151"/>
    </location>
</feature>
<keyword evidence="1" id="KW-0812">Transmembrane</keyword>
<sequence>MNPEVLSAQNSFFVTFVASLLIWLMFIGVGILWFIDGKIKKEQALHAIFSIIIAGSIVYLIKTLFPTLRPFQFDGRPPLTLTIPGDGSFPSNHAAISFALAVSVYLHNKKAGLFFIACAILISAGRIFSNVHSISDVIVGSLIGIAVAHTIQKLHLFKALR</sequence>
<evidence type="ECO:0000313" key="3">
    <source>
        <dbReference type="EMBL" id="KKQ44958.1"/>
    </source>
</evidence>
<dbReference type="PANTHER" id="PTHR14969:SF13">
    <property type="entry name" value="AT30094P"/>
    <property type="match status" value="1"/>
</dbReference>
<dbReference type="Gene3D" id="1.20.144.10">
    <property type="entry name" value="Phosphatidic acid phosphatase type 2/haloperoxidase"/>
    <property type="match status" value="1"/>
</dbReference>
<dbReference type="InterPro" id="IPR036938">
    <property type="entry name" value="PAP2/HPO_sf"/>
</dbReference>
<proteinExistence type="predicted"/>
<evidence type="ECO:0000259" key="2">
    <source>
        <dbReference type="SMART" id="SM00014"/>
    </source>
</evidence>
<evidence type="ECO:0000313" key="4">
    <source>
        <dbReference type="Proteomes" id="UP000034603"/>
    </source>
</evidence>
<dbReference type="Pfam" id="PF01569">
    <property type="entry name" value="PAP2"/>
    <property type="match status" value="1"/>
</dbReference>
<feature type="transmembrane region" description="Helical" evidence="1">
    <location>
        <begin position="12"/>
        <end position="35"/>
    </location>
</feature>
<feature type="transmembrane region" description="Helical" evidence="1">
    <location>
        <begin position="47"/>
        <end position="68"/>
    </location>
</feature>
<dbReference type="EMBL" id="LBTR01000020">
    <property type="protein sequence ID" value="KKQ44958.1"/>
    <property type="molecule type" value="Genomic_DNA"/>
</dbReference>
<keyword evidence="1" id="KW-1133">Transmembrane helix</keyword>
<dbReference type="SMART" id="SM00014">
    <property type="entry name" value="acidPPc"/>
    <property type="match status" value="1"/>
</dbReference>
<gene>
    <name evidence="3" type="ORF">US62_C0020G0011</name>
</gene>
<feature type="domain" description="Phosphatidic acid phosphatase type 2/haloperoxidase" evidence="2">
    <location>
        <begin position="47"/>
        <end position="152"/>
    </location>
</feature>
<dbReference type="AlphaFoldDB" id="A0A0G0HP77"/>
<organism evidence="3 4">
    <name type="scientific">Candidatus Woesebacteria bacterium GW2011_GWA1_37_8</name>
    <dbReference type="NCBI Taxonomy" id="1618546"/>
    <lineage>
        <taxon>Bacteria</taxon>
        <taxon>Candidatus Woeseibacteriota</taxon>
    </lineage>
</organism>
<feature type="transmembrane region" description="Helical" evidence="1">
    <location>
        <begin position="88"/>
        <end position="106"/>
    </location>
</feature>
<reference evidence="3 4" key="1">
    <citation type="journal article" date="2015" name="Nature">
        <title>rRNA introns, odd ribosomes, and small enigmatic genomes across a large radiation of phyla.</title>
        <authorList>
            <person name="Brown C.T."/>
            <person name="Hug L.A."/>
            <person name="Thomas B.C."/>
            <person name="Sharon I."/>
            <person name="Castelle C.J."/>
            <person name="Singh A."/>
            <person name="Wilkins M.J."/>
            <person name="Williams K.H."/>
            <person name="Banfield J.F."/>
        </authorList>
    </citation>
    <scope>NUCLEOTIDE SEQUENCE [LARGE SCALE GENOMIC DNA]</scope>
</reference>
<feature type="transmembrane region" description="Helical" evidence="1">
    <location>
        <begin position="111"/>
        <end position="128"/>
    </location>
</feature>
<evidence type="ECO:0000256" key="1">
    <source>
        <dbReference type="SAM" id="Phobius"/>
    </source>
</evidence>